<gene>
    <name evidence="2" type="ORF">F511_02051</name>
</gene>
<organism evidence="2 3">
    <name type="scientific">Dorcoceras hygrometricum</name>
    <dbReference type="NCBI Taxonomy" id="472368"/>
    <lineage>
        <taxon>Eukaryota</taxon>
        <taxon>Viridiplantae</taxon>
        <taxon>Streptophyta</taxon>
        <taxon>Embryophyta</taxon>
        <taxon>Tracheophyta</taxon>
        <taxon>Spermatophyta</taxon>
        <taxon>Magnoliopsida</taxon>
        <taxon>eudicotyledons</taxon>
        <taxon>Gunneridae</taxon>
        <taxon>Pentapetalae</taxon>
        <taxon>asterids</taxon>
        <taxon>lamiids</taxon>
        <taxon>Lamiales</taxon>
        <taxon>Gesneriaceae</taxon>
        <taxon>Didymocarpoideae</taxon>
        <taxon>Trichosporeae</taxon>
        <taxon>Loxocarpinae</taxon>
        <taxon>Dorcoceras</taxon>
    </lineage>
</organism>
<evidence type="ECO:0000256" key="1">
    <source>
        <dbReference type="SAM" id="MobiDB-lite"/>
    </source>
</evidence>
<protein>
    <submittedName>
        <fullName evidence="2">Uncharacterized protein</fullName>
    </submittedName>
</protein>
<evidence type="ECO:0000313" key="2">
    <source>
        <dbReference type="EMBL" id="KZV39588.1"/>
    </source>
</evidence>
<dbReference type="Proteomes" id="UP000250235">
    <property type="component" value="Unassembled WGS sequence"/>
</dbReference>
<sequence>MVKCLATSPHDPLGITDSAGKNQSVIVSVQYGPLNSNIPIGSMIIGKSRVARDPITILTSWKSNRHCMCYQAHKLRYSDSLRTIVSATADLVPGLEPGSDTTVGNIHLQKPQETKHMQTAIHQIWSHNKQTATIYTGLSYLLRDHNSSETITAQRPAAQRPHSSEANSSEITQLIDQ</sequence>
<reference evidence="2 3" key="1">
    <citation type="journal article" date="2015" name="Proc. Natl. Acad. Sci. U.S.A.">
        <title>The resurrection genome of Boea hygrometrica: A blueprint for survival of dehydration.</title>
        <authorList>
            <person name="Xiao L."/>
            <person name="Yang G."/>
            <person name="Zhang L."/>
            <person name="Yang X."/>
            <person name="Zhao S."/>
            <person name="Ji Z."/>
            <person name="Zhou Q."/>
            <person name="Hu M."/>
            <person name="Wang Y."/>
            <person name="Chen M."/>
            <person name="Xu Y."/>
            <person name="Jin H."/>
            <person name="Xiao X."/>
            <person name="Hu G."/>
            <person name="Bao F."/>
            <person name="Hu Y."/>
            <person name="Wan P."/>
            <person name="Li L."/>
            <person name="Deng X."/>
            <person name="Kuang T."/>
            <person name="Xiang C."/>
            <person name="Zhu J.K."/>
            <person name="Oliver M.J."/>
            <person name="He Y."/>
        </authorList>
    </citation>
    <scope>NUCLEOTIDE SEQUENCE [LARGE SCALE GENOMIC DNA]</scope>
    <source>
        <strain evidence="3">cv. XS01</strain>
    </source>
</reference>
<accession>A0A2Z7C168</accession>
<evidence type="ECO:0000313" key="3">
    <source>
        <dbReference type="Proteomes" id="UP000250235"/>
    </source>
</evidence>
<name>A0A2Z7C168_9LAMI</name>
<dbReference type="AlphaFoldDB" id="A0A2Z7C168"/>
<keyword evidence="3" id="KW-1185">Reference proteome</keyword>
<proteinExistence type="predicted"/>
<feature type="compositionally biased region" description="Polar residues" evidence="1">
    <location>
        <begin position="164"/>
        <end position="177"/>
    </location>
</feature>
<feature type="region of interest" description="Disordered" evidence="1">
    <location>
        <begin position="151"/>
        <end position="177"/>
    </location>
</feature>
<dbReference type="EMBL" id="KV000914">
    <property type="protein sequence ID" value="KZV39588.1"/>
    <property type="molecule type" value="Genomic_DNA"/>
</dbReference>